<dbReference type="PANTHER" id="PTHR23155">
    <property type="entry name" value="DISEASE RESISTANCE PROTEIN RP"/>
    <property type="match status" value="1"/>
</dbReference>
<organism evidence="7 8">
    <name type="scientific">Urochloa decumbens</name>
    <dbReference type="NCBI Taxonomy" id="240449"/>
    <lineage>
        <taxon>Eukaryota</taxon>
        <taxon>Viridiplantae</taxon>
        <taxon>Streptophyta</taxon>
        <taxon>Embryophyta</taxon>
        <taxon>Tracheophyta</taxon>
        <taxon>Spermatophyta</taxon>
        <taxon>Magnoliopsida</taxon>
        <taxon>Liliopsida</taxon>
        <taxon>Poales</taxon>
        <taxon>Poaceae</taxon>
        <taxon>PACMAD clade</taxon>
        <taxon>Panicoideae</taxon>
        <taxon>Panicodae</taxon>
        <taxon>Paniceae</taxon>
        <taxon>Melinidinae</taxon>
        <taxon>Urochloa</taxon>
    </lineage>
</organism>
<dbReference type="InterPro" id="IPR002182">
    <property type="entry name" value="NB-ARC"/>
</dbReference>
<evidence type="ECO:0000256" key="3">
    <source>
        <dbReference type="SAM" id="MobiDB-lite"/>
    </source>
</evidence>
<dbReference type="PANTHER" id="PTHR23155:SF1227">
    <property type="entry name" value="OS11G0462500 PROTEIN"/>
    <property type="match status" value="1"/>
</dbReference>
<feature type="compositionally biased region" description="Polar residues" evidence="3">
    <location>
        <begin position="1"/>
        <end position="15"/>
    </location>
</feature>
<feature type="compositionally biased region" description="Polar residues" evidence="3">
    <location>
        <begin position="85"/>
        <end position="95"/>
    </location>
</feature>
<evidence type="ECO:0000313" key="8">
    <source>
        <dbReference type="Proteomes" id="UP001497457"/>
    </source>
</evidence>
<feature type="compositionally biased region" description="Basic and acidic residues" evidence="3">
    <location>
        <begin position="96"/>
        <end position="105"/>
    </location>
</feature>
<evidence type="ECO:0008006" key="9">
    <source>
        <dbReference type="Google" id="ProtNLM"/>
    </source>
</evidence>
<gene>
    <name evidence="7" type="ORF">URODEC1_LOCUS60450</name>
</gene>
<dbReference type="GO" id="GO:0009626">
    <property type="term" value="P:plant-type hypersensitive response"/>
    <property type="evidence" value="ECO:0007669"/>
    <property type="project" value="UniProtKB-ARBA"/>
</dbReference>
<dbReference type="AlphaFoldDB" id="A0ABC9AZW3"/>
<dbReference type="InterPro" id="IPR058922">
    <property type="entry name" value="WHD_DRP"/>
</dbReference>
<keyword evidence="1" id="KW-0677">Repeat</keyword>
<keyword evidence="8" id="KW-1185">Reference proteome</keyword>
<dbReference type="InterPro" id="IPR042197">
    <property type="entry name" value="Apaf_helical"/>
</dbReference>
<dbReference type="PRINTS" id="PR00364">
    <property type="entry name" value="DISEASERSIST"/>
</dbReference>
<dbReference type="Proteomes" id="UP001497457">
    <property type="component" value="Chromosome 24b"/>
</dbReference>
<dbReference type="Pfam" id="PF23559">
    <property type="entry name" value="WHD_DRP"/>
    <property type="match status" value="1"/>
</dbReference>
<dbReference type="InterPro" id="IPR055414">
    <property type="entry name" value="LRR_R13L4/SHOC2-like"/>
</dbReference>
<dbReference type="InterPro" id="IPR027417">
    <property type="entry name" value="P-loop_NTPase"/>
</dbReference>
<feature type="domain" description="Disease resistance protein winged helix" evidence="5">
    <location>
        <begin position="534"/>
        <end position="604"/>
    </location>
</feature>
<dbReference type="Gene3D" id="1.10.10.10">
    <property type="entry name" value="Winged helix-like DNA-binding domain superfamily/Winged helix DNA-binding domain"/>
    <property type="match status" value="1"/>
</dbReference>
<evidence type="ECO:0000259" key="5">
    <source>
        <dbReference type="Pfam" id="PF23559"/>
    </source>
</evidence>
<reference evidence="7" key="1">
    <citation type="submission" date="2024-10" db="EMBL/GenBank/DDBJ databases">
        <authorList>
            <person name="Ryan C."/>
        </authorList>
    </citation>
    <scope>NUCLEOTIDE SEQUENCE [LARGE SCALE GENOMIC DNA]</scope>
</reference>
<keyword evidence="2" id="KW-0611">Plant defense</keyword>
<evidence type="ECO:0000313" key="7">
    <source>
        <dbReference type="EMBL" id="CAL4990973.1"/>
    </source>
</evidence>
<accession>A0ABC9AZW3</accession>
<feature type="domain" description="Disease resistance R13L4/SHOC-2-like LRR" evidence="6">
    <location>
        <begin position="654"/>
        <end position="1035"/>
    </location>
</feature>
<protein>
    <recommendedName>
        <fullName evidence="9">NB-ARC domain-containing protein</fullName>
    </recommendedName>
</protein>
<dbReference type="GO" id="GO:0042742">
    <property type="term" value="P:defense response to bacterium"/>
    <property type="evidence" value="ECO:0007669"/>
    <property type="project" value="UniProtKB-ARBA"/>
</dbReference>
<sequence>MENTGENEKTWSSSGDVIVEVDSDEQPKMQKSSLGEHTRKEAESWTLMASEPFSYIQNQGKDEKTGIQQEKFQTADEQLGHSDKQPTTQKKSSVTDTRKHADSRLVNRTSIPSEPCSPMQRGTRWRPRNVYSPVEKALGIKYVSRQLAKLEAFRAKNDIASIKLEMELMAIIIEENKDNNGPSALPEKWVMHLQDMVHDIEDFIDIYNWLRVRSWRHTHAHMSYIVHLKNRMNIVREWQRNAISSKNEGIASASGPSAGSILDYAPESKFIGMYSLRDELMQLSKLDDDEYQRKWNHDYSYEYHNPQTVIAIVGPRGAGKTALARSFYDRQDYKAMAWVVASECSSAGYILSKIRQQVHRKSSENSLDMPEKIWCDGRYLVVIDDLQQAGMWHDIQNALAGADPGSRIIVTTSIQSVAATCSTERYTYRVQGLNSNESRELFLRKVGRKEDGWPAHEHALEDILSKCGGLPVALISMANYLRGQGPNLTERMAKFGNYLAGPSGAFDGMNRALTKSYNNLPDSVHRSCLLSLSIFPQGHVVERKSLTRRWIAEGLVVGDGSLSAEQVANVCFDDLIDRNIIEPVSIGINSKVKRGRVHDLLLEVIINKSVCKNFVALIRMDEPHHRGACPVRRLSVHGGTAESTRIAMAIGLNHLRSLTICRGVPLNFRTCSLLRVLDMEGCDQIDDRVLSVICSLVFLKYLSLRHTDVCRIPAKIRNLYDLETLDIRQTSVELLPMEVWMLPRLTDLFGRFHLPRELRDKKKRRKVQRFFEEEGRLQAVSGFVIEGYNGYEPIVLHMRLLRKIKIWCQGASSWDSKRLLASCLEERLSENNALESLSIDFGNTDVGEYFANNVESSSPCRLSSIKLRGKLSRVPGFIFERTARGFIMPLAINLSELQLSSTGLSLEELSVLQQLPRLLYLKLAEDSTWFQGDSFVVERDGFPSLERLCFQAAELPPVLIGEGAMTSLKSLHLLCPWLYPWKYEKQSTTLEIENSKCWDIKYLKNLNEVVVHASVSREELAAWEKRAREHTNRPKVVVQLQS</sequence>
<dbReference type="Pfam" id="PF23598">
    <property type="entry name" value="LRR_14"/>
    <property type="match status" value="1"/>
</dbReference>
<name>A0ABC9AZW3_9POAL</name>
<dbReference type="SUPFAM" id="SSF52047">
    <property type="entry name" value="RNI-like"/>
    <property type="match status" value="1"/>
</dbReference>
<evidence type="ECO:0000256" key="1">
    <source>
        <dbReference type="ARBA" id="ARBA00022737"/>
    </source>
</evidence>
<dbReference type="InterPro" id="IPR032675">
    <property type="entry name" value="LRR_dom_sf"/>
</dbReference>
<evidence type="ECO:0000259" key="6">
    <source>
        <dbReference type="Pfam" id="PF23598"/>
    </source>
</evidence>
<proteinExistence type="predicted"/>
<dbReference type="Gene3D" id="1.20.5.4130">
    <property type="match status" value="1"/>
</dbReference>
<feature type="compositionally biased region" description="Polar residues" evidence="3">
    <location>
        <begin position="66"/>
        <end position="76"/>
    </location>
</feature>
<dbReference type="Gene3D" id="1.10.8.430">
    <property type="entry name" value="Helical domain of apoptotic protease-activating factors"/>
    <property type="match status" value="1"/>
</dbReference>
<evidence type="ECO:0000256" key="2">
    <source>
        <dbReference type="ARBA" id="ARBA00022821"/>
    </source>
</evidence>
<dbReference type="Gene3D" id="3.40.50.300">
    <property type="entry name" value="P-loop containing nucleotide triphosphate hydrolases"/>
    <property type="match status" value="1"/>
</dbReference>
<feature type="compositionally biased region" description="Basic and acidic residues" evidence="3">
    <location>
        <begin position="34"/>
        <end position="43"/>
    </location>
</feature>
<dbReference type="FunFam" id="1.10.10.10:FF:000322">
    <property type="entry name" value="Probable disease resistance protein At1g63360"/>
    <property type="match status" value="1"/>
</dbReference>
<dbReference type="EMBL" id="OZ075134">
    <property type="protein sequence ID" value="CAL4990973.1"/>
    <property type="molecule type" value="Genomic_DNA"/>
</dbReference>
<dbReference type="Gene3D" id="3.80.10.10">
    <property type="entry name" value="Ribonuclease Inhibitor"/>
    <property type="match status" value="1"/>
</dbReference>
<dbReference type="SUPFAM" id="SSF52540">
    <property type="entry name" value="P-loop containing nucleoside triphosphate hydrolases"/>
    <property type="match status" value="1"/>
</dbReference>
<feature type="domain" description="NB-ARC" evidence="4">
    <location>
        <begin position="304"/>
        <end position="451"/>
    </location>
</feature>
<dbReference type="Pfam" id="PF00931">
    <property type="entry name" value="NB-ARC"/>
    <property type="match status" value="1"/>
</dbReference>
<dbReference type="InterPro" id="IPR036388">
    <property type="entry name" value="WH-like_DNA-bd_sf"/>
</dbReference>
<dbReference type="GO" id="GO:0002758">
    <property type="term" value="P:innate immune response-activating signaling pathway"/>
    <property type="evidence" value="ECO:0007669"/>
    <property type="project" value="UniProtKB-ARBA"/>
</dbReference>
<dbReference type="InterPro" id="IPR044974">
    <property type="entry name" value="Disease_R_plants"/>
</dbReference>
<feature type="region of interest" description="Disordered" evidence="3">
    <location>
        <begin position="1"/>
        <end position="124"/>
    </location>
</feature>
<evidence type="ECO:0000259" key="4">
    <source>
        <dbReference type="Pfam" id="PF00931"/>
    </source>
</evidence>